<dbReference type="AlphaFoldDB" id="A0A239JP86"/>
<dbReference type="CDD" id="cd06551">
    <property type="entry name" value="LPLAT"/>
    <property type="match status" value="1"/>
</dbReference>
<evidence type="ECO:0000313" key="2">
    <source>
        <dbReference type="EMBL" id="SNT06594.1"/>
    </source>
</evidence>
<dbReference type="Proteomes" id="UP000198356">
    <property type="component" value="Unassembled WGS sequence"/>
</dbReference>
<evidence type="ECO:0000259" key="1">
    <source>
        <dbReference type="SMART" id="SM00563"/>
    </source>
</evidence>
<reference evidence="2 3" key="1">
    <citation type="submission" date="2017-06" db="EMBL/GenBank/DDBJ databases">
        <authorList>
            <person name="Kim H.J."/>
            <person name="Triplett B.A."/>
        </authorList>
    </citation>
    <scope>NUCLEOTIDE SEQUENCE [LARGE SCALE GENOMIC DNA]</scope>
    <source>
        <strain evidence="2 3">DSM 18704</strain>
    </source>
</reference>
<dbReference type="InterPro" id="IPR002123">
    <property type="entry name" value="Plipid/glycerol_acylTrfase"/>
</dbReference>
<keyword evidence="3" id="KW-1185">Reference proteome</keyword>
<sequence length="262" mass="29231">MAAPRQPVPAISRPILAFFRSTARRYFRRQFHAVRARNLERFTHPGRPLIVYANHGSWWDPMVSVLLAAERMSERRHYAPMDADALKRYVILRSIGIFPVEMHTARGAAQFLRTGKAILESGGVLWVTPQGRFADPRQRPLDFKPGLAALAAKVEGGCTLLPLAIEYPFWDERLPETLLHFGEPVHVAPGEQDIQLKLESALLVAMDELKTVAIARDPRAFTTLRQGSAGAGGFYALGKRLAALLGRRPYIAEHTPLPEAPE</sequence>
<accession>A0A239JP86</accession>
<feature type="domain" description="Phospholipid/glycerol acyltransferase" evidence="1">
    <location>
        <begin position="49"/>
        <end position="168"/>
    </location>
</feature>
<dbReference type="GO" id="GO:0016746">
    <property type="term" value="F:acyltransferase activity"/>
    <property type="evidence" value="ECO:0007669"/>
    <property type="project" value="UniProtKB-KW"/>
</dbReference>
<name>A0A239JP86_9BACT</name>
<dbReference type="SMART" id="SM00563">
    <property type="entry name" value="PlsC"/>
    <property type="match status" value="1"/>
</dbReference>
<evidence type="ECO:0000313" key="3">
    <source>
        <dbReference type="Proteomes" id="UP000198356"/>
    </source>
</evidence>
<gene>
    <name evidence="2" type="ORF">SAMN05421770_10414</name>
</gene>
<keyword evidence="2" id="KW-0012">Acyltransferase</keyword>
<dbReference type="SUPFAM" id="SSF69593">
    <property type="entry name" value="Glycerol-3-phosphate (1)-acyltransferase"/>
    <property type="match status" value="1"/>
</dbReference>
<dbReference type="Pfam" id="PF01553">
    <property type="entry name" value="Acyltransferase"/>
    <property type="match status" value="1"/>
</dbReference>
<protein>
    <submittedName>
        <fullName evidence="2">1-acyl-sn-glycerol-3-phosphate acyltransferase</fullName>
    </submittedName>
</protein>
<keyword evidence="2" id="KW-0808">Transferase</keyword>
<dbReference type="EMBL" id="FZOU01000004">
    <property type="protein sequence ID" value="SNT06594.1"/>
    <property type="molecule type" value="Genomic_DNA"/>
</dbReference>
<organism evidence="2 3">
    <name type="scientific">Granulicella rosea</name>
    <dbReference type="NCBI Taxonomy" id="474952"/>
    <lineage>
        <taxon>Bacteria</taxon>
        <taxon>Pseudomonadati</taxon>
        <taxon>Acidobacteriota</taxon>
        <taxon>Terriglobia</taxon>
        <taxon>Terriglobales</taxon>
        <taxon>Acidobacteriaceae</taxon>
        <taxon>Granulicella</taxon>
    </lineage>
</organism>
<proteinExistence type="predicted"/>